<name>A0ABD3D8X8_9LAMI</name>
<evidence type="ECO:0000313" key="2">
    <source>
        <dbReference type="Proteomes" id="UP001632038"/>
    </source>
</evidence>
<accession>A0ABD3D8X8</accession>
<evidence type="ECO:0000313" key="1">
    <source>
        <dbReference type="EMBL" id="KAL3637360.1"/>
    </source>
</evidence>
<organism evidence="1 2">
    <name type="scientific">Castilleja foliolosa</name>
    <dbReference type="NCBI Taxonomy" id="1961234"/>
    <lineage>
        <taxon>Eukaryota</taxon>
        <taxon>Viridiplantae</taxon>
        <taxon>Streptophyta</taxon>
        <taxon>Embryophyta</taxon>
        <taxon>Tracheophyta</taxon>
        <taxon>Spermatophyta</taxon>
        <taxon>Magnoliopsida</taxon>
        <taxon>eudicotyledons</taxon>
        <taxon>Gunneridae</taxon>
        <taxon>Pentapetalae</taxon>
        <taxon>asterids</taxon>
        <taxon>lamiids</taxon>
        <taxon>Lamiales</taxon>
        <taxon>Orobanchaceae</taxon>
        <taxon>Pedicularideae</taxon>
        <taxon>Castillejinae</taxon>
        <taxon>Castilleja</taxon>
    </lineage>
</organism>
<sequence length="71" mass="8071">MDLSQRFFDGSNWNSAFGRSLILGLSVSRVPLPLVPAKTQQVVSERLLLRVPRPDSRRTALYGECPRRYVP</sequence>
<dbReference type="Proteomes" id="UP001632038">
    <property type="component" value="Unassembled WGS sequence"/>
</dbReference>
<dbReference type="EMBL" id="JAVIJP010000026">
    <property type="protein sequence ID" value="KAL3637360.1"/>
    <property type="molecule type" value="Genomic_DNA"/>
</dbReference>
<protein>
    <submittedName>
        <fullName evidence="1">Uncharacterized protein</fullName>
    </submittedName>
</protein>
<comment type="caution">
    <text evidence="1">The sequence shown here is derived from an EMBL/GenBank/DDBJ whole genome shotgun (WGS) entry which is preliminary data.</text>
</comment>
<proteinExistence type="predicted"/>
<reference evidence="2" key="1">
    <citation type="journal article" date="2024" name="IScience">
        <title>Strigolactones Initiate the Formation of Haustorium-like Structures in Castilleja.</title>
        <authorList>
            <person name="Buerger M."/>
            <person name="Peterson D."/>
            <person name="Chory J."/>
        </authorList>
    </citation>
    <scope>NUCLEOTIDE SEQUENCE [LARGE SCALE GENOMIC DNA]</scope>
</reference>
<dbReference type="AlphaFoldDB" id="A0ABD3D8X8"/>
<gene>
    <name evidence="1" type="ORF">CASFOL_019659</name>
</gene>
<keyword evidence="2" id="KW-1185">Reference proteome</keyword>